<proteinExistence type="predicted"/>
<dbReference type="Proteomes" id="UP001246858">
    <property type="component" value="Unassembled WGS sequence"/>
</dbReference>
<evidence type="ECO:0000313" key="2">
    <source>
        <dbReference type="Proteomes" id="UP001246858"/>
    </source>
</evidence>
<protein>
    <submittedName>
        <fullName evidence="1">Nucleotide-binding universal stress UspA family protein</fullName>
    </submittedName>
</protein>
<accession>A0ACC6KU70</accession>
<name>A0ACC6KU70_9SPHI</name>
<organism evidence="1 2">
    <name type="scientific">Pedobacter africanus</name>
    <dbReference type="NCBI Taxonomy" id="151894"/>
    <lineage>
        <taxon>Bacteria</taxon>
        <taxon>Pseudomonadati</taxon>
        <taxon>Bacteroidota</taxon>
        <taxon>Sphingobacteriia</taxon>
        <taxon>Sphingobacteriales</taxon>
        <taxon>Sphingobacteriaceae</taxon>
        <taxon>Pedobacter</taxon>
    </lineage>
</organism>
<evidence type="ECO:0000313" key="1">
    <source>
        <dbReference type="EMBL" id="MDR6782781.1"/>
    </source>
</evidence>
<keyword evidence="2" id="KW-1185">Reference proteome</keyword>
<gene>
    <name evidence="1" type="ORF">J2X78_001333</name>
</gene>
<reference evidence="1" key="1">
    <citation type="submission" date="2023-07" db="EMBL/GenBank/DDBJ databases">
        <title>Sorghum-associated microbial communities from plants grown in Nebraska, USA.</title>
        <authorList>
            <person name="Schachtman D."/>
        </authorList>
    </citation>
    <scope>NUCLEOTIDE SEQUENCE</scope>
    <source>
        <strain evidence="1">2697</strain>
    </source>
</reference>
<comment type="caution">
    <text evidence="1">The sequence shown here is derived from an EMBL/GenBank/DDBJ whole genome shotgun (WGS) entry which is preliminary data.</text>
</comment>
<dbReference type="EMBL" id="JAVDTF010000001">
    <property type="protein sequence ID" value="MDR6782781.1"/>
    <property type="molecule type" value="Genomic_DNA"/>
</dbReference>
<sequence>MKKILMPTDFSVPAENAAHYALQLAKVLKADVILCNAYRVPAEAPMAAQVAWPLVDSSQIAQEVSGNLDNMVRELSAGACTTEAGEYCPELTYESAKGSVCEVVSALVKKRKIDLVVMGMAGAGSVTQLVLGSNTREMIDKADFPLLLVPYEAAFKKIRKIVFVTDLDEDELEAVTELTHFAASLNAQIVIVHITSRAVKLEGKLHKEMEEFFQSICSRVDYPAIKYEYVWNIDVDNGLDWLAEQKDVDIIAMAHHAHNLLYKLFIGSHTHKLSRHTKIPLLVFPFAH</sequence>